<feature type="compositionally biased region" description="Basic and acidic residues" evidence="1">
    <location>
        <begin position="78"/>
        <end position="106"/>
    </location>
</feature>
<reference evidence="2" key="1">
    <citation type="submission" date="2023-08" db="EMBL/GenBank/DDBJ databases">
        <authorList>
            <person name="Chen Y."/>
            <person name="Shah S."/>
            <person name="Dougan E. K."/>
            <person name="Thang M."/>
            <person name="Chan C."/>
        </authorList>
    </citation>
    <scope>NUCLEOTIDE SEQUENCE</scope>
</reference>
<dbReference type="Proteomes" id="UP001178507">
    <property type="component" value="Unassembled WGS sequence"/>
</dbReference>
<comment type="caution">
    <text evidence="2">The sequence shown here is derived from an EMBL/GenBank/DDBJ whole genome shotgun (WGS) entry which is preliminary data.</text>
</comment>
<evidence type="ECO:0000313" key="3">
    <source>
        <dbReference type="Proteomes" id="UP001178507"/>
    </source>
</evidence>
<dbReference type="EMBL" id="CAUJNA010003380">
    <property type="protein sequence ID" value="CAJ1400646.1"/>
    <property type="molecule type" value="Genomic_DNA"/>
</dbReference>
<dbReference type="AlphaFoldDB" id="A0AA36J7L1"/>
<feature type="region of interest" description="Disordered" evidence="1">
    <location>
        <begin position="78"/>
        <end position="132"/>
    </location>
</feature>
<accession>A0AA36J7L1</accession>
<protein>
    <submittedName>
        <fullName evidence="2">Uncharacterized protein</fullName>
    </submittedName>
</protein>
<gene>
    <name evidence="2" type="ORF">EVOR1521_LOCUS23951</name>
</gene>
<sequence length="146" mass="15777">MCTGSRHNQEAYEALAAQRAQAALVPPEEMFKQGDYEGKYSRYDDLGLPTHDKEGAELAKSAMKKLVKLREAQVKKYSKALEKRSSEAPEAPKKAEAADASAREEVLPEGARLPTVVSGTFGGGNPATDLSCAPLPTWGRSRAWVA</sequence>
<name>A0AA36J7L1_9DINO</name>
<proteinExistence type="predicted"/>
<evidence type="ECO:0000256" key="1">
    <source>
        <dbReference type="SAM" id="MobiDB-lite"/>
    </source>
</evidence>
<organism evidence="2 3">
    <name type="scientific">Effrenium voratum</name>
    <dbReference type="NCBI Taxonomy" id="2562239"/>
    <lineage>
        <taxon>Eukaryota</taxon>
        <taxon>Sar</taxon>
        <taxon>Alveolata</taxon>
        <taxon>Dinophyceae</taxon>
        <taxon>Suessiales</taxon>
        <taxon>Symbiodiniaceae</taxon>
        <taxon>Effrenium</taxon>
    </lineage>
</organism>
<keyword evidence="3" id="KW-1185">Reference proteome</keyword>
<evidence type="ECO:0000313" key="2">
    <source>
        <dbReference type="EMBL" id="CAJ1400646.1"/>
    </source>
</evidence>